<dbReference type="InterPro" id="IPR046253">
    <property type="entry name" value="DUF6286"/>
</dbReference>
<feature type="transmembrane region" description="Helical" evidence="1">
    <location>
        <begin position="35"/>
        <end position="59"/>
    </location>
</feature>
<dbReference type="EMBL" id="JBHUFV010000050">
    <property type="protein sequence ID" value="MFD1936541.1"/>
    <property type="molecule type" value="Genomic_DNA"/>
</dbReference>
<keyword evidence="4" id="KW-1185">Reference proteome</keyword>
<sequence>MTTLQERLPGGAALGERETPRRRAARVLRPARTPAGVAVAFTLSAGLALVSAEILATLMGGRLGLVPVDEVVAMAAATPWSDPALMLGALGVAATGLALLGLALVPGRCRLVALETADPKIVMAITRTGLRRTLKSVAEDVDGVRSVRVRLRRRLIEVAVVSDAERSGEMLRRTGAAVGERLNGLGAMCAGEVVVRLRRRGL</sequence>
<evidence type="ECO:0000259" key="2">
    <source>
        <dbReference type="Pfam" id="PF19803"/>
    </source>
</evidence>
<evidence type="ECO:0000256" key="1">
    <source>
        <dbReference type="SAM" id="Phobius"/>
    </source>
</evidence>
<organism evidence="3 4">
    <name type="scientific">Nonomuraea mangrovi</name>
    <dbReference type="NCBI Taxonomy" id="2316207"/>
    <lineage>
        <taxon>Bacteria</taxon>
        <taxon>Bacillati</taxon>
        <taxon>Actinomycetota</taxon>
        <taxon>Actinomycetes</taxon>
        <taxon>Streptosporangiales</taxon>
        <taxon>Streptosporangiaceae</taxon>
        <taxon>Nonomuraea</taxon>
    </lineage>
</organism>
<protein>
    <submittedName>
        <fullName evidence="3">DUF6286 domain-containing protein</fullName>
    </submittedName>
</protein>
<feature type="transmembrane region" description="Helical" evidence="1">
    <location>
        <begin position="84"/>
        <end position="105"/>
    </location>
</feature>
<keyword evidence="1" id="KW-0812">Transmembrane</keyword>
<name>A0ABW4T436_9ACTN</name>
<dbReference type="Proteomes" id="UP001597368">
    <property type="component" value="Unassembled WGS sequence"/>
</dbReference>
<feature type="domain" description="DUF6286" evidence="2">
    <location>
        <begin position="95"/>
        <end position="198"/>
    </location>
</feature>
<comment type="caution">
    <text evidence="3">The sequence shown here is derived from an EMBL/GenBank/DDBJ whole genome shotgun (WGS) entry which is preliminary data.</text>
</comment>
<proteinExistence type="predicted"/>
<dbReference type="RefSeq" id="WP_379576897.1">
    <property type="nucleotide sequence ID" value="NZ_JBHUFV010000050.1"/>
</dbReference>
<keyword evidence="1" id="KW-0472">Membrane</keyword>
<evidence type="ECO:0000313" key="4">
    <source>
        <dbReference type="Proteomes" id="UP001597368"/>
    </source>
</evidence>
<evidence type="ECO:0000313" key="3">
    <source>
        <dbReference type="EMBL" id="MFD1936541.1"/>
    </source>
</evidence>
<gene>
    <name evidence="3" type="ORF">ACFSKW_34210</name>
</gene>
<keyword evidence="1" id="KW-1133">Transmembrane helix</keyword>
<accession>A0ABW4T436</accession>
<reference evidence="4" key="1">
    <citation type="journal article" date="2019" name="Int. J. Syst. Evol. Microbiol.">
        <title>The Global Catalogue of Microorganisms (GCM) 10K type strain sequencing project: providing services to taxonomists for standard genome sequencing and annotation.</title>
        <authorList>
            <consortium name="The Broad Institute Genomics Platform"/>
            <consortium name="The Broad Institute Genome Sequencing Center for Infectious Disease"/>
            <person name="Wu L."/>
            <person name="Ma J."/>
        </authorList>
    </citation>
    <scope>NUCLEOTIDE SEQUENCE [LARGE SCALE GENOMIC DNA]</scope>
    <source>
        <strain evidence="4">ICMP 6774ER</strain>
    </source>
</reference>
<dbReference type="Pfam" id="PF19803">
    <property type="entry name" value="DUF6286"/>
    <property type="match status" value="1"/>
</dbReference>